<dbReference type="Proteomes" id="UP000295807">
    <property type="component" value="Unassembled WGS sequence"/>
</dbReference>
<keyword evidence="5" id="KW-0997">Cell inner membrane</keyword>
<dbReference type="Gene3D" id="3.30.1150.10">
    <property type="match status" value="1"/>
</dbReference>
<evidence type="ECO:0000256" key="3">
    <source>
        <dbReference type="ARBA" id="ARBA00022448"/>
    </source>
</evidence>
<evidence type="ECO:0000313" key="12">
    <source>
        <dbReference type="EMBL" id="TCS88865.1"/>
    </source>
</evidence>
<keyword evidence="3" id="KW-0813">Transport</keyword>
<dbReference type="PANTHER" id="PTHR33446:SF2">
    <property type="entry name" value="PROTEIN TONB"/>
    <property type="match status" value="1"/>
</dbReference>
<dbReference type="SUPFAM" id="SSF74653">
    <property type="entry name" value="TolA/TonB C-terminal domain"/>
    <property type="match status" value="1"/>
</dbReference>
<evidence type="ECO:0000259" key="11">
    <source>
        <dbReference type="PROSITE" id="PS52015"/>
    </source>
</evidence>
<dbReference type="InterPro" id="IPR051045">
    <property type="entry name" value="TonB-dependent_transducer"/>
</dbReference>
<accession>A0A4R3KUC2</accession>
<reference evidence="12 13" key="1">
    <citation type="submission" date="2019-03" db="EMBL/GenBank/DDBJ databases">
        <title>Genomic Encyclopedia of Type Strains, Phase IV (KMG-IV): sequencing the most valuable type-strain genomes for metagenomic binning, comparative biology and taxonomic classification.</title>
        <authorList>
            <person name="Goeker M."/>
        </authorList>
    </citation>
    <scope>NUCLEOTIDE SEQUENCE [LARGE SCALE GENOMIC DNA]</scope>
    <source>
        <strain evidence="12 13">DSM 21100</strain>
    </source>
</reference>
<dbReference type="Pfam" id="PF03544">
    <property type="entry name" value="TonB_C"/>
    <property type="match status" value="1"/>
</dbReference>
<dbReference type="EMBL" id="SMAD01000002">
    <property type="protein sequence ID" value="TCS88865.1"/>
    <property type="molecule type" value="Genomic_DNA"/>
</dbReference>
<feature type="signal peptide" evidence="10">
    <location>
        <begin position="1"/>
        <end position="22"/>
    </location>
</feature>
<name>A0A4R3KUC2_9SPHI</name>
<dbReference type="InterPro" id="IPR037682">
    <property type="entry name" value="TonB_C"/>
</dbReference>
<keyword evidence="13" id="KW-1185">Reference proteome</keyword>
<comment type="similarity">
    <text evidence="2">Belongs to the TonB family.</text>
</comment>
<feature type="domain" description="TonB C-terminal" evidence="11">
    <location>
        <begin position="58"/>
        <end position="154"/>
    </location>
</feature>
<gene>
    <name evidence="12" type="ORF">EDD80_10255</name>
</gene>
<dbReference type="InterPro" id="IPR006260">
    <property type="entry name" value="TonB/TolA_C"/>
</dbReference>
<dbReference type="GO" id="GO:0031992">
    <property type="term" value="F:energy transducer activity"/>
    <property type="evidence" value="ECO:0007669"/>
    <property type="project" value="TreeGrafter"/>
</dbReference>
<keyword evidence="8" id="KW-1133">Transmembrane helix</keyword>
<evidence type="ECO:0000256" key="1">
    <source>
        <dbReference type="ARBA" id="ARBA00004383"/>
    </source>
</evidence>
<dbReference type="RefSeq" id="WP_132127983.1">
    <property type="nucleotide sequence ID" value="NZ_CP042432.1"/>
</dbReference>
<dbReference type="GO" id="GO:0055085">
    <property type="term" value="P:transmembrane transport"/>
    <property type="evidence" value="ECO:0007669"/>
    <property type="project" value="InterPro"/>
</dbReference>
<evidence type="ECO:0000256" key="7">
    <source>
        <dbReference type="ARBA" id="ARBA00022927"/>
    </source>
</evidence>
<evidence type="ECO:0000256" key="9">
    <source>
        <dbReference type="ARBA" id="ARBA00023136"/>
    </source>
</evidence>
<keyword evidence="4" id="KW-1003">Cell membrane</keyword>
<dbReference type="PROSITE" id="PS51257">
    <property type="entry name" value="PROKAR_LIPOPROTEIN"/>
    <property type="match status" value="1"/>
</dbReference>
<evidence type="ECO:0000256" key="10">
    <source>
        <dbReference type="SAM" id="SignalP"/>
    </source>
</evidence>
<evidence type="ECO:0000256" key="6">
    <source>
        <dbReference type="ARBA" id="ARBA00022692"/>
    </source>
</evidence>
<feature type="chain" id="PRO_5020225450" evidence="10">
    <location>
        <begin position="23"/>
        <end position="157"/>
    </location>
</feature>
<proteinExistence type="inferred from homology"/>
<dbReference type="PANTHER" id="PTHR33446">
    <property type="entry name" value="PROTEIN TONB-RELATED"/>
    <property type="match status" value="1"/>
</dbReference>
<dbReference type="AlphaFoldDB" id="A0A4R3KUC2"/>
<evidence type="ECO:0000313" key="13">
    <source>
        <dbReference type="Proteomes" id="UP000295807"/>
    </source>
</evidence>
<evidence type="ECO:0000256" key="2">
    <source>
        <dbReference type="ARBA" id="ARBA00006555"/>
    </source>
</evidence>
<dbReference type="PROSITE" id="PS52015">
    <property type="entry name" value="TONB_CTD"/>
    <property type="match status" value="1"/>
</dbReference>
<dbReference type="GO" id="GO:0015031">
    <property type="term" value="P:protein transport"/>
    <property type="evidence" value="ECO:0007669"/>
    <property type="project" value="UniProtKB-KW"/>
</dbReference>
<evidence type="ECO:0000256" key="5">
    <source>
        <dbReference type="ARBA" id="ARBA00022519"/>
    </source>
</evidence>
<evidence type="ECO:0000256" key="4">
    <source>
        <dbReference type="ARBA" id="ARBA00022475"/>
    </source>
</evidence>
<keyword evidence="7" id="KW-0653">Protein transport</keyword>
<keyword evidence="10" id="KW-0732">Signal</keyword>
<keyword evidence="9" id="KW-0472">Membrane</keyword>
<keyword evidence="6" id="KW-0812">Transmembrane</keyword>
<protein>
    <submittedName>
        <fullName evidence="12">TonB family protein</fullName>
    </submittedName>
</protein>
<dbReference type="NCBIfam" id="TIGR01352">
    <property type="entry name" value="tonB_Cterm"/>
    <property type="match status" value="1"/>
</dbReference>
<comment type="subcellular location">
    <subcellularLocation>
        <location evidence="1">Cell inner membrane</location>
        <topology evidence="1">Single-pass membrane protein</topology>
        <orientation evidence="1">Periplasmic side</orientation>
    </subcellularLocation>
</comment>
<sequence length="157" mass="17246">MKALYLAASVCICIFLASCAAAKWPDARFVEKHNYKEVRGSLPGEFAEKPNRFPMYPGGQEGINELIAAHVRFPQEALKKKASGVVIVRYVIDRDGLVKDAEVIKGVAPALDAEAIRVIQKMERWVPGQLNGQLVRVSFSQPFNFNLPSAPVPPGGR</sequence>
<dbReference type="OrthoDB" id="649093at2"/>
<evidence type="ECO:0000256" key="8">
    <source>
        <dbReference type="ARBA" id="ARBA00022989"/>
    </source>
</evidence>
<comment type="caution">
    <text evidence="12">The sequence shown here is derived from an EMBL/GenBank/DDBJ whole genome shotgun (WGS) entry which is preliminary data.</text>
</comment>
<organism evidence="12 13">
    <name type="scientific">Anseongella ginsenosidimutans</name>
    <dbReference type="NCBI Taxonomy" id="496056"/>
    <lineage>
        <taxon>Bacteria</taxon>
        <taxon>Pseudomonadati</taxon>
        <taxon>Bacteroidota</taxon>
        <taxon>Sphingobacteriia</taxon>
        <taxon>Sphingobacteriales</taxon>
        <taxon>Sphingobacteriaceae</taxon>
        <taxon>Anseongella</taxon>
    </lineage>
</organism>
<dbReference type="GO" id="GO:0098797">
    <property type="term" value="C:plasma membrane protein complex"/>
    <property type="evidence" value="ECO:0007669"/>
    <property type="project" value="TreeGrafter"/>
</dbReference>